<dbReference type="NCBIfam" id="TIGR01023">
    <property type="entry name" value="rpmG_bact"/>
    <property type="match status" value="1"/>
</dbReference>
<dbReference type="EMBL" id="AP025739">
    <property type="protein sequence ID" value="BDI31774.1"/>
    <property type="molecule type" value="Genomic_DNA"/>
</dbReference>
<organism evidence="6 7">
    <name type="scientific">Capsulimonas corticalis</name>
    <dbReference type="NCBI Taxonomy" id="2219043"/>
    <lineage>
        <taxon>Bacteria</taxon>
        <taxon>Bacillati</taxon>
        <taxon>Armatimonadota</taxon>
        <taxon>Armatimonadia</taxon>
        <taxon>Capsulimonadales</taxon>
        <taxon>Capsulimonadaceae</taxon>
        <taxon>Capsulimonas</taxon>
    </lineage>
</organism>
<dbReference type="Proteomes" id="UP000287394">
    <property type="component" value="Chromosome"/>
</dbReference>
<sequence length="53" mass="6294">MANEARVIVNLACTECKERTYATTKNKRKHPERLELNKFCPRCRAHKLHREAK</sequence>
<dbReference type="GO" id="GO:1990904">
    <property type="term" value="C:ribonucleoprotein complex"/>
    <property type="evidence" value="ECO:0007669"/>
    <property type="project" value="UniProtKB-KW"/>
</dbReference>
<reference evidence="6 7" key="1">
    <citation type="journal article" date="2019" name="Int. J. Syst. Evol. Microbiol.">
        <title>Capsulimonas corticalis gen. nov., sp. nov., an aerobic capsulated bacterium, of a novel bacterial order, Capsulimonadales ord. nov., of the class Armatimonadia of the phylum Armatimonadetes.</title>
        <authorList>
            <person name="Li J."/>
            <person name="Kudo C."/>
            <person name="Tonouchi A."/>
        </authorList>
    </citation>
    <scope>NUCLEOTIDE SEQUENCE [LARGE SCALE GENOMIC DNA]</scope>
    <source>
        <strain evidence="6 7">AX-7</strain>
    </source>
</reference>
<keyword evidence="2 5" id="KW-0689">Ribosomal protein</keyword>
<dbReference type="InterPro" id="IPR011332">
    <property type="entry name" value="Ribosomal_zn-bd"/>
</dbReference>
<dbReference type="RefSeq" id="WP_119325145.1">
    <property type="nucleotide sequence ID" value="NZ_AP025739.1"/>
</dbReference>
<dbReference type="InterPro" id="IPR018264">
    <property type="entry name" value="Ribosomal_bL33_CS"/>
</dbReference>
<keyword evidence="3 5" id="KW-0687">Ribonucleoprotein</keyword>
<keyword evidence="7" id="KW-1185">Reference proteome</keyword>
<dbReference type="Gene3D" id="2.20.28.120">
    <property type="entry name" value="Ribosomal protein L33"/>
    <property type="match status" value="1"/>
</dbReference>
<dbReference type="OrthoDB" id="197660at2"/>
<gene>
    <name evidence="5 6" type="primary">rpmG</name>
    <name evidence="6" type="ORF">CCAX7_38250</name>
</gene>
<dbReference type="PANTHER" id="PTHR43168">
    <property type="entry name" value="50S RIBOSOMAL PROTEIN L33, CHLOROPLASTIC"/>
    <property type="match status" value="1"/>
</dbReference>
<dbReference type="GO" id="GO:0005840">
    <property type="term" value="C:ribosome"/>
    <property type="evidence" value="ECO:0007669"/>
    <property type="project" value="UniProtKB-KW"/>
</dbReference>
<dbReference type="GO" id="GO:0006412">
    <property type="term" value="P:translation"/>
    <property type="evidence" value="ECO:0007669"/>
    <property type="project" value="UniProtKB-UniRule"/>
</dbReference>
<evidence type="ECO:0000313" key="6">
    <source>
        <dbReference type="EMBL" id="BDI31774.1"/>
    </source>
</evidence>
<dbReference type="PROSITE" id="PS00582">
    <property type="entry name" value="RIBOSOMAL_L33"/>
    <property type="match status" value="1"/>
</dbReference>
<comment type="similarity">
    <text evidence="1 5">Belongs to the bacterial ribosomal protein bL33 family.</text>
</comment>
<dbReference type="PANTHER" id="PTHR43168:SF2">
    <property type="entry name" value="LARGE RIBOSOMAL SUBUNIT PROTEIN BL33C"/>
    <property type="match status" value="1"/>
</dbReference>
<dbReference type="FunCoup" id="A0A402D6T7">
    <property type="interactions" value="176"/>
</dbReference>
<dbReference type="InterPro" id="IPR001705">
    <property type="entry name" value="Ribosomal_bL33"/>
</dbReference>
<name>A0A402D6T7_9BACT</name>
<dbReference type="NCBIfam" id="NF001764">
    <property type="entry name" value="PRK00504.1"/>
    <property type="match status" value="1"/>
</dbReference>
<dbReference type="HAMAP" id="MF_00294">
    <property type="entry name" value="Ribosomal_bL33"/>
    <property type="match status" value="1"/>
</dbReference>
<dbReference type="KEGG" id="ccot:CCAX7_38250"/>
<evidence type="ECO:0000313" key="7">
    <source>
        <dbReference type="Proteomes" id="UP000287394"/>
    </source>
</evidence>
<dbReference type="AlphaFoldDB" id="A0A402D6T7"/>
<evidence type="ECO:0000256" key="1">
    <source>
        <dbReference type="ARBA" id="ARBA00007596"/>
    </source>
</evidence>
<dbReference type="Pfam" id="PF00471">
    <property type="entry name" value="Ribosomal_L33"/>
    <property type="match status" value="1"/>
</dbReference>
<evidence type="ECO:0000256" key="5">
    <source>
        <dbReference type="HAMAP-Rule" id="MF_00294"/>
    </source>
</evidence>
<dbReference type="GO" id="GO:0005737">
    <property type="term" value="C:cytoplasm"/>
    <property type="evidence" value="ECO:0007669"/>
    <property type="project" value="UniProtKB-ARBA"/>
</dbReference>
<accession>A0A402D6T7</accession>
<dbReference type="NCBIfam" id="NF001860">
    <property type="entry name" value="PRK00595.1"/>
    <property type="match status" value="1"/>
</dbReference>
<proteinExistence type="inferred from homology"/>
<protein>
    <recommendedName>
        <fullName evidence="4 5">Large ribosomal subunit protein bL33</fullName>
    </recommendedName>
</protein>
<evidence type="ECO:0000256" key="3">
    <source>
        <dbReference type="ARBA" id="ARBA00023274"/>
    </source>
</evidence>
<dbReference type="GO" id="GO:0003735">
    <property type="term" value="F:structural constituent of ribosome"/>
    <property type="evidence" value="ECO:0007669"/>
    <property type="project" value="InterPro"/>
</dbReference>
<evidence type="ECO:0000256" key="4">
    <source>
        <dbReference type="ARBA" id="ARBA00035176"/>
    </source>
</evidence>
<dbReference type="SUPFAM" id="SSF57829">
    <property type="entry name" value="Zn-binding ribosomal proteins"/>
    <property type="match status" value="1"/>
</dbReference>
<evidence type="ECO:0000256" key="2">
    <source>
        <dbReference type="ARBA" id="ARBA00022980"/>
    </source>
</evidence>
<dbReference type="InterPro" id="IPR038584">
    <property type="entry name" value="Ribosomal_bL33_sf"/>
</dbReference>